<proteinExistence type="predicted"/>
<keyword evidence="2" id="KW-1185">Reference proteome</keyword>
<evidence type="ECO:0000313" key="1">
    <source>
        <dbReference type="EMBL" id="KAJ8638236.1"/>
    </source>
</evidence>
<accession>A0ACC2LXY2</accession>
<protein>
    <submittedName>
        <fullName evidence="1">Uncharacterized protein</fullName>
    </submittedName>
</protein>
<reference evidence="1 2" key="1">
    <citation type="journal article" date="2022" name="Hortic Res">
        <title>A haplotype resolved chromosomal level avocado genome allows analysis of novel avocado genes.</title>
        <authorList>
            <person name="Nath O."/>
            <person name="Fletcher S.J."/>
            <person name="Hayward A."/>
            <person name="Shaw L.M."/>
            <person name="Masouleh A.K."/>
            <person name="Furtado A."/>
            <person name="Henry R.J."/>
            <person name="Mitter N."/>
        </authorList>
    </citation>
    <scope>NUCLEOTIDE SEQUENCE [LARGE SCALE GENOMIC DNA]</scope>
    <source>
        <strain evidence="2">cv. Hass</strain>
    </source>
</reference>
<dbReference type="EMBL" id="CM056811">
    <property type="protein sequence ID" value="KAJ8638236.1"/>
    <property type="molecule type" value="Genomic_DNA"/>
</dbReference>
<dbReference type="Proteomes" id="UP001234297">
    <property type="component" value="Chromosome 3"/>
</dbReference>
<gene>
    <name evidence="1" type="ORF">MRB53_012503</name>
</gene>
<comment type="caution">
    <text evidence="1">The sequence shown here is derived from an EMBL/GenBank/DDBJ whole genome shotgun (WGS) entry which is preliminary data.</text>
</comment>
<name>A0ACC2LXY2_PERAE</name>
<sequence>MRCGMDAAITSSANPLIYGPRLQTTLLKGRKYLPCQEKLWETFPESAKEFPWKKAEELVFQRLLFLGKKASKWFLLILFITGSLSDIALSISRDRELLIPLGLFIGCVMADFFKETSKDLFQVTEVGDMLGHLVGIGSFFVLLKFVSFYMTVGGRLFLSHVCNGGLMQVLWLGKKLKGVKDISFVSAEDETSLQWLIATSPLIKKKGLGFIFMLFVCCMGVISWKSGVFVFLLS</sequence>
<evidence type="ECO:0000313" key="2">
    <source>
        <dbReference type="Proteomes" id="UP001234297"/>
    </source>
</evidence>
<organism evidence="1 2">
    <name type="scientific">Persea americana</name>
    <name type="common">Avocado</name>
    <dbReference type="NCBI Taxonomy" id="3435"/>
    <lineage>
        <taxon>Eukaryota</taxon>
        <taxon>Viridiplantae</taxon>
        <taxon>Streptophyta</taxon>
        <taxon>Embryophyta</taxon>
        <taxon>Tracheophyta</taxon>
        <taxon>Spermatophyta</taxon>
        <taxon>Magnoliopsida</taxon>
        <taxon>Magnoliidae</taxon>
        <taxon>Laurales</taxon>
        <taxon>Lauraceae</taxon>
        <taxon>Persea</taxon>
    </lineage>
</organism>